<feature type="region of interest" description="Disordered" evidence="1">
    <location>
        <begin position="1"/>
        <end position="20"/>
    </location>
</feature>
<organism evidence="2 3">
    <name type="scientific">Bradyrhizobium nanningense</name>
    <dbReference type="NCBI Taxonomy" id="1325118"/>
    <lineage>
        <taxon>Bacteria</taxon>
        <taxon>Pseudomonadati</taxon>
        <taxon>Pseudomonadota</taxon>
        <taxon>Alphaproteobacteria</taxon>
        <taxon>Hyphomicrobiales</taxon>
        <taxon>Nitrobacteraceae</taxon>
        <taxon>Bradyrhizobium</taxon>
    </lineage>
</organism>
<dbReference type="InterPro" id="IPR035315">
    <property type="entry name" value="DUF5372"/>
</dbReference>
<dbReference type="Pfam" id="PF17342">
    <property type="entry name" value="DUF5372"/>
    <property type="match status" value="1"/>
</dbReference>
<protein>
    <submittedName>
        <fullName evidence="2">Uncharacterized protein</fullName>
    </submittedName>
</protein>
<dbReference type="AlphaFoldDB" id="A0A4Q0S4W2"/>
<evidence type="ECO:0000256" key="1">
    <source>
        <dbReference type="SAM" id="MobiDB-lite"/>
    </source>
</evidence>
<dbReference type="EMBL" id="LBJQ01000073">
    <property type="protein sequence ID" value="RXH28980.1"/>
    <property type="molecule type" value="Genomic_DNA"/>
</dbReference>
<keyword evidence="3" id="KW-1185">Reference proteome</keyword>
<gene>
    <name evidence="2" type="ORF">XH99_14420</name>
</gene>
<name>A0A4Q0S4W2_9BRAD</name>
<dbReference type="Proteomes" id="UP000289546">
    <property type="component" value="Unassembled WGS sequence"/>
</dbReference>
<accession>A0A4Q0S4W2</accession>
<reference evidence="2 3" key="1">
    <citation type="submission" date="2015-04" db="EMBL/GenBank/DDBJ databases">
        <title>Comparative genomics of rhizobia nodulating Arachis hypogaea in China.</title>
        <authorList>
            <person name="Li Y."/>
        </authorList>
    </citation>
    <scope>NUCLEOTIDE SEQUENCE [LARGE SCALE GENOMIC DNA]</scope>
    <source>
        <strain evidence="2 3">CCBAU 51757</strain>
    </source>
</reference>
<evidence type="ECO:0000313" key="3">
    <source>
        <dbReference type="Proteomes" id="UP000289546"/>
    </source>
</evidence>
<comment type="caution">
    <text evidence="2">The sequence shown here is derived from an EMBL/GenBank/DDBJ whole genome shotgun (WGS) entry which is preliminary data.</text>
</comment>
<sequence length="105" mass="11651">MARPRQTALQSNRPLGSAEVTHPFHPLRGQRFVVLKVRRVAGVESLSLRHAELGSFAMPREWTDWGSPDTQAAASAEPLYFDGFALLALAELVVSVSRRHCKVDQ</sequence>
<evidence type="ECO:0000313" key="2">
    <source>
        <dbReference type="EMBL" id="RXH28980.1"/>
    </source>
</evidence>
<proteinExistence type="predicted"/>